<dbReference type="EMBL" id="LAZR01049207">
    <property type="protein sequence ID" value="KKK90175.1"/>
    <property type="molecule type" value="Genomic_DNA"/>
</dbReference>
<gene>
    <name evidence="5" type="ORF">LCGC14_2725700</name>
</gene>
<comment type="caution">
    <text evidence="5">The sequence shown here is derived from an EMBL/GenBank/DDBJ whole genome shotgun (WGS) entry which is preliminary data.</text>
</comment>
<dbReference type="Pfam" id="PF01201">
    <property type="entry name" value="Ribosomal_S8e"/>
    <property type="match status" value="1"/>
</dbReference>
<comment type="similarity">
    <text evidence="1">Belongs to the eukaryotic ribosomal protein eS8 family.</text>
</comment>
<dbReference type="Gene3D" id="2.40.10.310">
    <property type="match status" value="1"/>
</dbReference>
<dbReference type="AlphaFoldDB" id="A0A0F8ZW92"/>
<protein>
    <recommendedName>
        <fullName evidence="6">30S ribosomal protein S8e</fullName>
    </recommendedName>
</protein>
<evidence type="ECO:0000256" key="3">
    <source>
        <dbReference type="ARBA" id="ARBA00023274"/>
    </source>
</evidence>
<evidence type="ECO:0000313" key="5">
    <source>
        <dbReference type="EMBL" id="KKK90175.1"/>
    </source>
</evidence>
<evidence type="ECO:0008006" key="6">
    <source>
        <dbReference type="Google" id="ProtNLM"/>
    </source>
</evidence>
<evidence type="ECO:0000256" key="4">
    <source>
        <dbReference type="SAM" id="MobiDB-lite"/>
    </source>
</evidence>
<dbReference type="NCBIfam" id="TIGR00307">
    <property type="entry name" value="eS8"/>
    <property type="match status" value="1"/>
</dbReference>
<dbReference type="GO" id="GO:1990904">
    <property type="term" value="C:ribonucleoprotein complex"/>
    <property type="evidence" value="ECO:0007669"/>
    <property type="project" value="UniProtKB-KW"/>
</dbReference>
<proteinExistence type="inferred from homology"/>
<organism evidence="5">
    <name type="scientific">marine sediment metagenome</name>
    <dbReference type="NCBI Taxonomy" id="412755"/>
    <lineage>
        <taxon>unclassified sequences</taxon>
        <taxon>metagenomes</taxon>
        <taxon>ecological metagenomes</taxon>
    </lineage>
</organism>
<keyword evidence="3" id="KW-0687">Ribonucleoprotein</keyword>
<name>A0A0F8ZW92_9ZZZZ</name>
<dbReference type="GO" id="GO:0003735">
    <property type="term" value="F:structural constituent of ribosome"/>
    <property type="evidence" value="ECO:0007669"/>
    <property type="project" value="InterPro"/>
</dbReference>
<evidence type="ECO:0000256" key="2">
    <source>
        <dbReference type="ARBA" id="ARBA00022980"/>
    </source>
</evidence>
<feature type="region of interest" description="Disordered" evidence="4">
    <location>
        <begin position="1"/>
        <end position="39"/>
    </location>
</feature>
<dbReference type="InterPro" id="IPR001047">
    <property type="entry name" value="Ribosomal_eS8"/>
</dbReference>
<reference evidence="5" key="1">
    <citation type="journal article" date="2015" name="Nature">
        <title>Complex archaea that bridge the gap between prokaryotes and eukaryotes.</title>
        <authorList>
            <person name="Spang A."/>
            <person name="Saw J.H."/>
            <person name="Jorgensen S.L."/>
            <person name="Zaremba-Niedzwiedzka K."/>
            <person name="Martijn J."/>
            <person name="Lind A.E."/>
            <person name="van Eijk R."/>
            <person name="Schleper C."/>
            <person name="Guy L."/>
            <person name="Ettema T.J."/>
        </authorList>
    </citation>
    <scope>NUCLEOTIDE SEQUENCE</scope>
</reference>
<sequence>MKKGRKISGGKYNKSRKKKLYEKKGQKKTVKLGDEKRKTKKIRGGNKKTFLLGGKFVNVIGKDKNKKVEIKNVLETPSNRFLARQKVITKGTIIETELGKVKITNRPSQEGIINGILVK</sequence>
<dbReference type="GO" id="GO:0005840">
    <property type="term" value="C:ribosome"/>
    <property type="evidence" value="ECO:0007669"/>
    <property type="project" value="UniProtKB-KW"/>
</dbReference>
<accession>A0A0F8ZW92</accession>
<keyword evidence="2" id="KW-0689">Ribosomal protein</keyword>
<feature type="compositionally biased region" description="Basic residues" evidence="4">
    <location>
        <begin position="1"/>
        <end position="30"/>
    </location>
</feature>
<dbReference type="InterPro" id="IPR022309">
    <property type="entry name" value="Ribosomal_Se8/biogenesis_NSA2"/>
</dbReference>
<dbReference type="GO" id="GO:0006412">
    <property type="term" value="P:translation"/>
    <property type="evidence" value="ECO:0007669"/>
    <property type="project" value="InterPro"/>
</dbReference>
<evidence type="ECO:0000256" key="1">
    <source>
        <dbReference type="ARBA" id="ARBA00005257"/>
    </source>
</evidence>